<keyword evidence="1" id="KW-0732">Signal</keyword>
<protein>
    <recommendedName>
        <fullName evidence="4">Lipoprotein</fullName>
    </recommendedName>
</protein>
<evidence type="ECO:0000313" key="3">
    <source>
        <dbReference type="Proteomes" id="UP000054596"/>
    </source>
</evidence>
<evidence type="ECO:0000256" key="1">
    <source>
        <dbReference type="SAM" id="SignalP"/>
    </source>
</evidence>
<sequence>MSNSIKFSSLDTVFKKVRGVALAGLVVGTALFAGCASNPAQASSQYGQNGGQLAGQLAGQYTQTVAARPDTIYVYAFASDASDVKLDNHGLISKIGSAMSGDSQTQKQAQDAVAAREEVANEIVAKLQSMGLPAIRADAPPPQDQNVLVVEGSIGTIDAGNRRRRMVIGLGAGESKVGATVQLVLKPAHGAPQLLEQFDAKADSGHAPGVAETAGVGAAVGHVASSLALSGGLHAVSETKHAGVSSDEKRLGDTIAKQIAKLGQEQGWMPAKS</sequence>
<organism evidence="2 3">
    <name type="scientific">Caballeronia glebae</name>
    <dbReference type="NCBI Taxonomy" id="1777143"/>
    <lineage>
        <taxon>Bacteria</taxon>
        <taxon>Pseudomonadati</taxon>
        <taxon>Pseudomonadota</taxon>
        <taxon>Betaproteobacteria</taxon>
        <taxon>Burkholderiales</taxon>
        <taxon>Burkholderiaceae</taxon>
        <taxon>Caballeronia</taxon>
    </lineage>
</organism>
<proteinExistence type="predicted"/>
<dbReference type="InterPro" id="IPR025522">
    <property type="entry name" value="DUF4410"/>
</dbReference>
<dbReference type="Pfam" id="PF14366">
    <property type="entry name" value="DUF4410"/>
    <property type="match status" value="1"/>
</dbReference>
<accession>A0A157ZIC3</accession>
<evidence type="ECO:0008006" key="4">
    <source>
        <dbReference type="Google" id="ProtNLM"/>
    </source>
</evidence>
<dbReference type="AlphaFoldDB" id="A0A157ZIC3"/>
<dbReference type="EMBL" id="FCOJ02000003">
    <property type="protein sequence ID" value="SAK45189.1"/>
    <property type="molecule type" value="Genomic_DNA"/>
</dbReference>
<evidence type="ECO:0000313" key="2">
    <source>
        <dbReference type="EMBL" id="SAK45189.1"/>
    </source>
</evidence>
<dbReference type="STRING" id="1777143.AWB82_00731"/>
<feature type="chain" id="PRO_5007619343" description="Lipoprotein" evidence="1">
    <location>
        <begin position="43"/>
        <end position="273"/>
    </location>
</feature>
<keyword evidence="3" id="KW-1185">Reference proteome</keyword>
<feature type="signal peptide" evidence="1">
    <location>
        <begin position="1"/>
        <end position="42"/>
    </location>
</feature>
<dbReference type="Proteomes" id="UP000054596">
    <property type="component" value="Unassembled WGS sequence"/>
</dbReference>
<dbReference type="PROSITE" id="PS51257">
    <property type="entry name" value="PROKAR_LIPOPROTEIN"/>
    <property type="match status" value="1"/>
</dbReference>
<dbReference type="RefSeq" id="WP_200818029.1">
    <property type="nucleotide sequence ID" value="NZ_FCOJ02000003.1"/>
</dbReference>
<name>A0A157ZIC3_9BURK</name>
<comment type="caution">
    <text evidence="2">The sequence shown here is derived from an EMBL/GenBank/DDBJ whole genome shotgun (WGS) entry which is preliminary data.</text>
</comment>
<gene>
    <name evidence="2" type="ORF">AWB82_00731</name>
</gene>
<reference evidence="2" key="1">
    <citation type="submission" date="2016-01" db="EMBL/GenBank/DDBJ databases">
        <authorList>
            <person name="Peeters C."/>
        </authorList>
    </citation>
    <scope>NUCLEOTIDE SEQUENCE [LARGE SCALE GENOMIC DNA]</scope>
    <source>
        <strain evidence="2">LMG 29325</strain>
    </source>
</reference>